<sequence>MFTYDIALLTRLHRLGPSTLSGSYIGTIIITCVILWLEYGSVLEPREIISVSWQHAAPWFVLQI</sequence>
<reference evidence="2" key="2">
    <citation type="journal article" date="2015" name="Fish Shellfish Immunol.">
        <title>Early steps in the European eel (Anguilla anguilla)-Vibrio vulnificus interaction in the gills: Role of the RtxA13 toxin.</title>
        <authorList>
            <person name="Callol A."/>
            <person name="Pajuelo D."/>
            <person name="Ebbesson L."/>
            <person name="Teles M."/>
            <person name="MacKenzie S."/>
            <person name="Amaro C."/>
        </authorList>
    </citation>
    <scope>NUCLEOTIDE SEQUENCE</scope>
</reference>
<reference evidence="2" key="1">
    <citation type="submission" date="2014-11" db="EMBL/GenBank/DDBJ databases">
        <authorList>
            <person name="Amaro Gonzalez C."/>
        </authorList>
    </citation>
    <scope>NUCLEOTIDE SEQUENCE</scope>
</reference>
<dbReference type="AlphaFoldDB" id="A0A0E9TP67"/>
<keyword evidence="1" id="KW-0472">Membrane</keyword>
<organism evidence="2">
    <name type="scientific">Anguilla anguilla</name>
    <name type="common">European freshwater eel</name>
    <name type="synonym">Muraena anguilla</name>
    <dbReference type="NCBI Taxonomy" id="7936"/>
    <lineage>
        <taxon>Eukaryota</taxon>
        <taxon>Metazoa</taxon>
        <taxon>Chordata</taxon>
        <taxon>Craniata</taxon>
        <taxon>Vertebrata</taxon>
        <taxon>Euteleostomi</taxon>
        <taxon>Actinopterygii</taxon>
        <taxon>Neopterygii</taxon>
        <taxon>Teleostei</taxon>
        <taxon>Anguilliformes</taxon>
        <taxon>Anguillidae</taxon>
        <taxon>Anguilla</taxon>
    </lineage>
</organism>
<keyword evidence="1" id="KW-1133">Transmembrane helix</keyword>
<dbReference type="EMBL" id="GBXM01053345">
    <property type="protein sequence ID" value="JAH55232.1"/>
    <property type="molecule type" value="Transcribed_RNA"/>
</dbReference>
<evidence type="ECO:0000313" key="2">
    <source>
        <dbReference type="EMBL" id="JAH55232.1"/>
    </source>
</evidence>
<name>A0A0E9TP67_ANGAN</name>
<proteinExistence type="predicted"/>
<accession>A0A0E9TP67</accession>
<protein>
    <submittedName>
        <fullName evidence="2">Uncharacterized protein</fullName>
    </submittedName>
</protein>
<keyword evidence="1" id="KW-0812">Transmembrane</keyword>
<evidence type="ECO:0000256" key="1">
    <source>
        <dbReference type="SAM" id="Phobius"/>
    </source>
</evidence>
<feature type="transmembrane region" description="Helical" evidence="1">
    <location>
        <begin position="20"/>
        <end position="37"/>
    </location>
</feature>